<reference evidence="2 3" key="1">
    <citation type="submission" date="2016-11" db="EMBL/GenBank/DDBJ databases">
        <authorList>
            <person name="Varghese N."/>
            <person name="Submissions S."/>
        </authorList>
    </citation>
    <scope>NUCLEOTIDE SEQUENCE [LARGE SCALE GENOMIC DNA]</scope>
    <source>
        <strain evidence="2 3">DSM 15287</strain>
    </source>
</reference>
<dbReference type="Proteomes" id="UP000322917">
    <property type="component" value="Unassembled WGS sequence"/>
</dbReference>
<dbReference type="RefSeq" id="WP_149734627.1">
    <property type="nucleotide sequence ID" value="NZ_FQZD01000013.1"/>
</dbReference>
<accession>A0A1M6H153</accession>
<protein>
    <submittedName>
        <fullName evidence="2">Inner membrane protein</fullName>
    </submittedName>
</protein>
<name>A0A1M6H153_9FIRM</name>
<dbReference type="AlphaFoldDB" id="A0A1M6H153"/>
<dbReference type="InterPro" id="IPR019629">
    <property type="entry name" value="Uncharacterised_HI1736/YgjV"/>
</dbReference>
<dbReference type="Pfam" id="PF10688">
    <property type="entry name" value="Imp-YgjV"/>
    <property type="match status" value="1"/>
</dbReference>
<evidence type="ECO:0000256" key="1">
    <source>
        <dbReference type="SAM" id="Phobius"/>
    </source>
</evidence>
<keyword evidence="3" id="KW-1185">Reference proteome</keyword>
<evidence type="ECO:0000313" key="2">
    <source>
        <dbReference type="EMBL" id="SHJ15937.1"/>
    </source>
</evidence>
<sequence length="80" mass="8776">MESINIVEGLGYLASGLVAVSFLMKSINKLRLVNTVGSICFVIYAVAIHAIPVALINLFTVCINIYYLTKKDVSKQANKR</sequence>
<proteinExistence type="predicted"/>
<feature type="transmembrane region" description="Helical" evidence="1">
    <location>
        <begin position="6"/>
        <end position="24"/>
    </location>
</feature>
<gene>
    <name evidence="2" type="ORF">SAMN02745170_01853</name>
</gene>
<feature type="transmembrane region" description="Helical" evidence="1">
    <location>
        <begin position="36"/>
        <end position="67"/>
    </location>
</feature>
<keyword evidence="1" id="KW-0472">Membrane</keyword>
<evidence type="ECO:0000313" key="3">
    <source>
        <dbReference type="Proteomes" id="UP000322917"/>
    </source>
</evidence>
<keyword evidence="1" id="KW-1133">Transmembrane helix</keyword>
<dbReference type="OrthoDB" id="677174at2"/>
<keyword evidence="1" id="KW-0812">Transmembrane</keyword>
<organism evidence="2 3">
    <name type="scientific">Propionispora hippei DSM 15287</name>
    <dbReference type="NCBI Taxonomy" id="1123003"/>
    <lineage>
        <taxon>Bacteria</taxon>
        <taxon>Bacillati</taxon>
        <taxon>Bacillota</taxon>
        <taxon>Negativicutes</taxon>
        <taxon>Selenomonadales</taxon>
        <taxon>Sporomusaceae</taxon>
        <taxon>Propionispora</taxon>
    </lineage>
</organism>
<dbReference type="EMBL" id="FQZD01000013">
    <property type="protein sequence ID" value="SHJ15937.1"/>
    <property type="molecule type" value="Genomic_DNA"/>
</dbReference>